<feature type="transmembrane region" description="Helical" evidence="6">
    <location>
        <begin position="304"/>
        <end position="328"/>
    </location>
</feature>
<dbReference type="InterPro" id="IPR002528">
    <property type="entry name" value="MATE_fam"/>
</dbReference>
<evidence type="ECO:0000256" key="1">
    <source>
        <dbReference type="ARBA" id="ARBA00004651"/>
    </source>
</evidence>
<dbReference type="PANTHER" id="PTHR30250:SF11">
    <property type="entry name" value="O-ANTIGEN TRANSPORTER-RELATED"/>
    <property type="match status" value="1"/>
</dbReference>
<evidence type="ECO:0000256" key="2">
    <source>
        <dbReference type="ARBA" id="ARBA00022475"/>
    </source>
</evidence>
<reference evidence="7" key="1">
    <citation type="submission" date="2022-03" db="EMBL/GenBank/DDBJ databases">
        <title>Identification of a novel bacterium isolated from mangrove sediments.</title>
        <authorList>
            <person name="Pan X."/>
        </authorList>
    </citation>
    <scope>NUCLEOTIDE SEQUENCE</scope>
    <source>
        <strain evidence="7">B1949</strain>
    </source>
</reference>
<dbReference type="Pfam" id="PF01554">
    <property type="entry name" value="MatE"/>
    <property type="match status" value="1"/>
</dbReference>
<dbReference type="PANTHER" id="PTHR30250">
    <property type="entry name" value="PST FAMILY PREDICTED COLANIC ACID TRANSPORTER"/>
    <property type="match status" value="1"/>
</dbReference>
<name>A0ABT0BE41_9SPHN</name>
<feature type="transmembrane region" description="Helical" evidence="6">
    <location>
        <begin position="117"/>
        <end position="141"/>
    </location>
</feature>
<dbReference type="Proteomes" id="UP001162881">
    <property type="component" value="Unassembled WGS sequence"/>
</dbReference>
<feature type="transmembrane region" description="Helical" evidence="6">
    <location>
        <begin position="186"/>
        <end position="207"/>
    </location>
</feature>
<feature type="transmembrane region" description="Helical" evidence="6">
    <location>
        <begin position="12"/>
        <end position="36"/>
    </location>
</feature>
<feature type="transmembrane region" description="Helical" evidence="6">
    <location>
        <begin position="48"/>
        <end position="71"/>
    </location>
</feature>
<feature type="transmembrane region" description="Helical" evidence="6">
    <location>
        <begin position="259"/>
        <end position="283"/>
    </location>
</feature>
<evidence type="ECO:0000313" key="8">
    <source>
        <dbReference type="Proteomes" id="UP001162881"/>
    </source>
</evidence>
<keyword evidence="2" id="KW-1003">Cell membrane</keyword>
<feature type="transmembrane region" description="Helical" evidence="6">
    <location>
        <begin position="340"/>
        <end position="360"/>
    </location>
</feature>
<proteinExistence type="predicted"/>
<comment type="caution">
    <text evidence="7">The sequence shown here is derived from an EMBL/GenBank/DDBJ whole genome shotgun (WGS) entry which is preliminary data.</text>
</comment>
<keyword evidence="3 6" id="KW-0812">Transmembrane</keyword>
<comment type="subcellular location">
    <subcellularLocation>
        <location evidence="1">Cell membrane</location>
        <topology evidence="1">Multi-pass membrane protein</topology>
    </subcellularLocation>
</comment>
<feature type="transmembrane region" description="Helical" evidence="6">
    <location>
        <begin position="372"/>
        <end position="391"/>
    </location>
</feature>
<feature type="transmembrane region" description="Helical" evidence="6">
    <location>
        <begin position="92"/>
        <end position="111"/>
    </location>
</feature>
<keyword evidence="8" id="KW-1185">Reference proteome</keyword>
<keyword evidence="5 6" id="KW-0472">Membrane</keyword>
<gene>
    <name evidence="7" type="ORF">MTR62_10530</name>
</gene>
<organism evidence="7 8">
    <name type="scientific">Novosphingobium organovorum</name>
    <dbReference type="NCBI Taxonomy" id="2930092"/>
    <lineage>
        <taxon>Bacteria</taxon>
        <taxon>Pseudomonadati</taxon>
        <taxon>Pseudomonadota</taxon>
        <taxon>Alphaproteobacteria</taxon>
        <taxon>Sphingomonadales</taxon>
        <taxon>Sphingomonadaceae</taxon>
        <taxon>Novosphingobium</taxon>
    </lineage>
</organism>
<sequence length="437" mass="46364">MTARARELHARYWQPVLAILIRGLSVVASAGLAWFISHYYGARAVGQFALVTQTGQFLSVVGLLGLDIAVVRHFSATRAKNVRLARSSLMQTGGIALSLMVVLALGLWLGRDLLARMVFASALSAGFMALASFMVVGRGGARFFGAVLRSQGDYSFGQSIDALFIPGLCCLICIPIYFYSHISLQGILEVNAALGLLATVIAFAVSLRHTTTRSDGLAPSTRKVFDSALPLWGVGIITSISDWYGLTVAANVLGATDVGYYRVAVQVTLAMQVISLALFNVYTPKISTAFHNGNLKAVGQLTRSATVLSAVCAIPLAVVILIFARPILGVFGPEFASAATVLRILVIGQLAFTLTGPCGLTMSMAGFERVNLALNVISITVLVILVPIATAYWKLTGLASCLSLTVLFKNVSALVWLRVKLGLSVITGKVHSTKVSP</sequence>
<feature type="transmembrane region" description="Helical" evidence="6">
    <location>
        <begin position="228"/>
        <end position="253"/>
    </location>
</feature>
<keyword evidence="4 6" id="KW-1133">Transmembrane helix</keyword>
<evidence type="ECO:0000256" key="3">
    <source>
        <dbReference type="ARBA" id="ARBA00022692"/>
    </source>
</evidence>
<evidence type="ECO:0000313" key="7">
    <source>
        <dbReference type="EMBL" id="MCJ2183123.1"/>
    </source>
</evidence>
<dbReference type="RefSeq" id="WP_244020472.1">
    <property type="nucleotide sequence ID" value="NZ_JALHLF010000035.1"/>
</dbReference>
<accession>A0ABT0BE41</accession>
<protein>
    <submittedName>
        <fullName evidence="7">MATE family efflux transporter</fullName>
    </submittedName>
</protein>
<feature type="transmembrane region" description="Helical" evidence="6">
    <location>
        <begin position="397"/>
        <end position="417"/>
    </location>
</feature>
<dbReference type="InterPro" id="IPR050833">
    <property type="entry name" value="Poly_Biosynth_Transport"/>
</dbReference>
<evidence type="ECO:0000256" key="5">
    <source>
        <dbReference type="ARBA" id="ARBA00023136"/>
    </source>
</evidence>
<evidence type="ECO:0000256" key="6">
    <source>
        <dbReference type="SAM" id="Phobius"/>
    </source>
</evidence>
<dbReference type="EMBL" id="JALHLF010000035">
    <property type="protein sequence ID" value="MCJ2183123.1"/>
    <property type="molecule type" value="Genomic_DNA"/>
</dbReference>
<feature type="transmembrane region" description="Helical" evidence="6">
    <location>
        <begin position="162"/>
        <end position="180"/>
    </location>
</feature>
<evidence type="ECO:0000256" key="4">
    <source>
        <dbReference type="ARBA" id="ARBA00022989"/>
    </source>
</evidence>